<reference evidence="2 3" key="1">
    <citation type="journal article" date="2018" name="Mol. Plant">
        <title>The genome of Artemisia annua provides insight into the evolution of Asteraceae family and artemisinin biosynthesis.</title>
        <authorList>
            <person name="Shen Q."/>
            <person name="Zhang L."/>
            <person name="Liao Z."/>
            <person name="Wang S."/>
            <person name="Yan T."/>
            <person name="Shi P."/>
            <person name="Liu M."/>
            <person name="Fu X."/>
            <person name="Pan Q."/>
            <person name="Wang Y."/>
            <person name="Lv Z."/>
            <person name="Lu X."/>
            <person name="Zhang F."/>
            <person name="Jiang W."/>
            <person name="Ma Y."/>
            <person name="Chen M."/>
            <person name="Hao X."/>
            <person name="Li L."/>
            <person name="Tang Y."/>
            <person name="Lv G."/>
            <person name="Zhou Y."/>
            <person name="Sun X."/>
            <person name="Brodelius P.E."/>
            <person name="Rose J.K.C."/>
            <person name="Tang K."/>
        </authorList>
    </citation>
    <scope>NUCLEOTIDE SEQUENCE [LARGE SCALE GENOMIC DNA]</scope>
    <source>
        <strain evidence="3">cv. Huhao1</strain>
        <tissue evidence="2">Leaf</tissue>
    </source>
</reference>
<gene>
    <name evidence="2" type="ORF">CTI12_AA445190</name>
</gene>
<protein>
    <submittedName>
        <fullName evidence="2">Uncharacterized protein</fullName>
    </submittedName>
</protein>
<dbReference type="PANTHER" id="PTHR34958">
    <property type="entry name" value="CONDITIONAL LOSS-OF-GROWTH 1"/>
    <property type="match status" value="1"/>
</dbReference>
<dbReference type="OrthoDB" id="1905883at2759"/>
<feature type="compositionally biased region" description="Polar residues" evidence="1">
    <location>
        <begin position="1"/>
        <end position="10"/>
    </location>
</feature>
<dbReference type="Proteomes" id="UP000245207">
    <property type="component" value="Unassembled WGS sequence"/>
</dbReference>
<comment type="caution">
    <text evidence="2">The sequence shown here is derived from an EMBL/GenBank/DDBJ whole genome shotgun (WGS) entry which is preliminary data.</text>
</comment>
<dbReference type="AlphaFoldDB" id="A0A2U1LSB0"/>
<proteinExistence type="predicted"/>
<evidence type="ECO:0000256" key="1">
    <source>
        <dbReference type="SAM" id="MobiDB-lite"/>
    </source>
</evidence>
<dbReference type="PANTHER" id="PTHR34958:SF1">
    <property type="entry name" value="ARMADILLO-LIKE HELICAL DOMAIN-CONTAINING PROTEIN"/>
    <property type="match status" value="1"/>
</dbReference>
<organism evidence="2 3">
    <name type="scientific">Artemisia annua</name>
    <name type="common">Sweet wormwood</name>
    <dbReference type="NCBI Taxonomy" id="35608"/>
    <lineage>
        <taxon>Eukaryota</taxon>
        <taxon>Viridiplantae</taxon>
        <taxon>Streptophyta</taxon>
        <taxon>Embryophyta</taxon>
        <taxon>Tracheophyta</taxon>
        <taxon>Spermatophyta</taxon>
        <taxon>Magnoliopsida</taxon>
        <taxon>eudicotyledons</taxon>
        <taxon>Gunneridae</taxon>
        <taxon>Pentapetalae</taxon>
        <taxon>asterids</taxon>
        <taxon>campanulids</taxon>
        <taxon>Asterales</taxon>
        <taxon>Asteraceae</taxon>
        <taxon>Asteroideae</taxon>
        <taxon>Anthemideae</taxon>
        <taxon>Artemisiinae</taxon>
        <taxon>Artemisia</taxon>
    </lineage>
</organism>
<sequence>MSKSFNSQISPGIGKEASENKQGSAVSVLDSPIASDVFKWRWHGDPQSSLLSSDSDRSLNHQEMSKHNFLEVGAAALLLGDMEAKMKGEFWRNFGSIDMPYLDQLLQPSLLTTMTNSASACSCSLESSNSF</sequence>
<dbReference type="STRING" id="35608.A0A2U1LSB0"/>
<name>A0A2U1LSB0_ARTAN</name>
<feature type="region of interest" description="Disordered" evidence="1">
    <location>
        <begin position="1"/>
        <end position="25"/>
    </location>
</feature>
<dbReference type="EMBL" id="PKPP01007997">
    <property type="protein sequence ID" value="PWA51883.1"/>
    <property type="molecule type" value="Genomic_DNA"/>
</dbReference>
<evidence type="ECO:0000313" key="2">
    <source>
        <dbReference type="EMBL" id="PWA51883.1"/>
    </source>
</evidence>
<keyword evidence="3" id="KW-1185">Reference proteome</keyword>
<accession>A0A2U1LSB0</accession>
<evidence type="ECO:0000313" key="3">
    <source>
        <dbReference type="Proteomes" id="UP000245207"/>
    </source>
</evidence>